<dbReference type="GO" id="GO:0016779">
    <property type="term" value="F:nucleotidyltransferase activity"/>
    <property type="evidence" value="ECO:0007669"/>
    <property type="project" value="UniProtKB-KW"/>
</dbReference>
<accession>A0A367Y1K8</accession>
<dbReference type="GO" id="GO:0005525">
    <property type="term" value="F:GTP binding"/>
    <property type="evidence" value="ECO:0007669"/>
    <property type="project" value="UniProtKB-KW"/>
</dbReference>
<evidence type="ECO:0000256" key="6">
    <source>
        <dbReference type="ARBA" id="ARBA00023134"/>
    </source>
</evidence>
<dbReference type="RefSeq" id="WP_114117377.1">
    <property type="nucleotide sequence ID" value="NZ_BMHU01000003.1"/>
</dbReference>
<dbReference type="GO" id="GO:0006777">
    <property type="term" value="P:Mo-molybdopterin cofactor biosynthetic process"/>
    <property type="evidence" value="ECO:0007669"/>
    <property type="project" value="UniProtKB-KW"/>
</dbReference>
<evidence type="ECO:0000259" key="9">
    <source>
        <dbReference type="Pfam" id="PF20058"/>
    </source>
</evidence>
<protein>
    <submittedName>
        <fullName evidence="10">Molybdenum cofactor guanylyltransferase</fullName>
    </submittedName>
</protein>
<dbReference type="Pfam" id="PF20058">
    <property type="entry name" value="DUF6457"/>
    <property type="match status" value="1"/>
</dbReference>
<evidence type="ECO:0000256" key="5">
    <source>
        <dbReference type="ARBA" id="ARBA00022842"/>
    </source>
</evidence>
<dbReference type="PANTHER" id="PTHR19136:SF81">
    <property type="entry name" value="MOLYBDENUM COFACTOR GUANYLYLTRANSFERASE"/>
    <property type="match status" value="1"/>
</dbReference>
<keyword evidence="1" id="KW-0963">Cytoplasm</keyword>
<dbReference type="InterPro" id="IPR045598">
    <property type="entry name" value="DUF6457"/>
</dbReference>
<keyword evidence="2 10" id="KW-0808">Transferase</keyword>
<keyword evidence="4" id="KW-0547">Nucleotide-binding</keyword>
<gene>
    <name evidence="10" type="ORF">DTO57_06250</name>
</gene>
<feature type="domain" description="MobA-like NTP transferase" evidence="8">
    <location>
        <begin position="6"/>
        <end position="159"/>
    </location>
</feature>
<dbReference type="CDD" id="cd02503">
    <property type="entry name" value="MobA"/>
    <property type="match status" value="1"/>
</dbReference>
<dbReference type="Gene3D" id="3.90.550.10">
    <property type="entry name" value="Spore Coat Polysaccharide Biosynthesis Protein SpsA, Chain A"/>
    <property type="match status" value="1"/>
</dbReference>
<keyword evidence="5" id="KW-0460">Magnesium</keyword>
<evidence type="ECO:0000313" key="10">
    <source>
        <dbReference type="EMBL" id="RCK59765.1"/>
    </source>
</evidence>
<proteinExistence type="predicted"/>
<reference evidence="10 11" key="1">
    <citation type="submission" date="2018-07" db="EMBL/GenBank/DDBJ databases">
        <title>Microbacterium endoborsara sp. nov., a novel actinobacterium isolated from Borszczowia aralocaspica.</title>
        <authorList>
            <person name="An D."/>
        </authorList>
    </citation>
    <scope>NUCLEOTIDE SEQUENCE [LARGE SCALE GENOMIC DNA]</scope>
    <source>
        <strain evidence="10 11">C1.15228</strain>
    </source>
</reference>
<evidence type="ECO:0000256" key="1">
    <source>
        <dbReference type="ARBA" id="ARBA00022490"/>
    </source>
</evidence>
<comment type="caution">
    <text evidence="10">The sequence shown here is derived from an EMBL/GenBank/DDBJ whole genome shotgun (WGS) entry which is preliminary data.</text>
</comment>
<dbReference type="AlphaFoldDB" id="A0A367Y1K8"/>
<evidence type="ECO:0000256" key="4">
    <source>
        <dbReference type="ARBA" id="ARBA00022741"/>
    </source>
</evidence>
<evidence type="ECO:0000256" key="7">
    <source>
        <dbReference type="ARBA" id="ARBA00023150"/>
    </source>
</evidence>
<evidence type="ECO:0000256" key="3">
    <source>
        <dbReference type="ARBA" id="ARBA00022723"/>
    </source>
</evidence>
<sequence>MTTRAGVILAGGRASRVGGADKALFEVGGSTLLARAVAALRSCDEIIIVGPEADRPAFDGARWVREDPPFAGPVAGIARAVAAVEGASEVIVLPADLPGAAEAVGLLLAAGLGDDDGVVLTDPGGYPQWLTARYRVPALAAAIDALEASASVRAVVSRLRVRMVEAPASATRDIDTWGDLARETRNTMSEHAPLPPEALDDWVAAACAEVGPDPADVDIAQILDLARDVAHGVARPAAPVTAYIAGLAAGRSGDADDAAEILARLSALASRA</sequence>
<keyword evidence="3" id="KW-0479">Metal-binding</keyword>
<name>A0A367Y1K8_9MICO</name>
<keyword evidence="6" id="KW-0342">GTP-binding</keyword>
<keyword evidence="11" id="KW-1185">Reference proteome</keyword>
<dbReference type="PANTHER" id="PTHR19136">
    <property type="entry name" value="MOLYBDENUM COFACTOR GUANYLYLTRANSFERASE"/>
    <property type="match status" value="1"/>
</dbReference>
<evidence type="ECO:0000259" key="8">
    <source>
        <dbReference type="Pfam" id="PF12804"/>
    </source>
</evidence>
<dbReference type="EMBL" id="QORO01000002">
    <property type="protein sequence ID" value="RCK59765.1"/>
    <property type="molecule type" value="Genomic_DNA"/>
</dbReference>
<keyword evidence="7" id="KW-0501">Molybdenum cofactor biosynthesis</keyword>
<dbReference type="GO" id="GO:0046872">
    <property type="term" value="F:metal ion binding"/>
    <property type="evidence" value="ECO:0007669"/>
    <property type="project" value="UniProtKB-KW"/>
</dbReference>
<dbReference type="SUPFAM" id="SSF53448">
    <property type="entry name" value="Nucleotide-diphospho-sugar transferases"/>
    <property type="match status" value="1"/>
</dbReference>
<feature type="domain" description="DUF6457" evidence="9">
    <location>
        <begin position="195"/>
        <end position="271"/>
    </location>
</feature>
<organism evidence="10 11">
    <name type="scientific">Microbacterium sorbitolivorans</name>
    <dbReference type="NCBI Taxonomy" id="1867410"/>
    <lineage>
        <taxon>Bacteria</taxon>
        <taxon>Bacillati</taxon>
        <taxon>Actinomycetota</taxon>
        <taxon>Actinomycetes</taxon>
        <taxon>Micrococcales</taxon>
        <taxon>Microbacteriaceae</taxon>
        <taxon>Microbacterium</taxon>
    </lineage>
</organism>
<dbReference type="Pfam" id="PF12804">
    <property type="entry name" value="NTP_transf_3"/>
    <property type="match status" value="1"/>
</dbReference>
<dbReference type="InterPro" id="IPR025877">
    <property type="entry name" value="MobA-like_NTP_Trfase"/>
</dbReference>
<dbReference type="Proteomes" id="UP000253508">
    <property type="component" value="Unassembled WGS sequence"/>
</dbReference>
<dbReference type="InterPro" id="IPR029044">
    <property type="entry name" value="Nucleotide-diphossugar_trans"/>
</dbReference>
<evidence type="ECO:0000313" key="11">
    <source>
        <dbReference type="Proteomes" id="UP000253508"/>
    </source>
</evidence>
<evidence type="ECO:0000256" key="2">
    <source>
        <dbReference type="ARBA" id="ARBA00022679"/>
    </source>
</evidence>
<dbReference type="InterPro" id="IPR013482">
    <property type="entry name" value="Molybde_CF_guanTrfase"/>
</dbReference>
<dbReference type="OrthoDB" id="4408226at2"/>
<keyword evidence="10" id="KW-0548">Nucleotidyltransferase</keyword>